<evidence type="ECO:0000313" key="2">
    <source>
        <dbReference type="Proteomes" id="UP000078520"/>
    </source>
</evidence>
<dbReference type="Gene3D" id="1.10.260.40">
    <property type="entry name" value="lambda repressor-like DNA-binding domains"/>
    <property type="match status" value="1"/>
</dbReference>
<comment type="caution">
    <text evidence="1">The sequence shown here is derived from an EMBL/GenBank/DDBJ whole genome shotgun (WGS) entry which is preliminary data.</text>
</comment>
<reference evidence="2" key="1">
    <citation type="submission" date="2016-03" db="EMBL/GenBank/DDBJ databases">
        <authorList>
            <person name="Johnson T.J."/>
            <person name="Youmans B."/>
            <person name="Case K."/>
            <person name="Noll S."/>
        </authorList>
    </citation>
    <scope>NUCLEOTIDE SEQUENCE [LARGE SCALE GENOMIC DNA]</scope>
    <source>
        <strain evidence="2">UMNLAv8</strain>
    </source>
</reference>
<gene>
    <name evidence="1" type="ORF">A3O14_01235</name>
</gene>
<dbReference type="GO" id="GO:0003677">
    <property type="term" value="F:DNA binding"/>
    <property type="evidence" value="ECO:0007669"/>
    <property type="project" value="InterPro"/>
</dbReference>
<evidence type="ECO:0000313" key="1">
    <source>
        <dbReference type="EMBL" id="OAQ05993.1"/>
    </source>
</evidence>
<dbReference type="RefSeq" id="WP_064207589.1">
    <property type="nucleotide sequence ID" value="NZ_JACJMD010000016.1"/>
</dbReference>
<dbReference type="OrthoDB" id="9805856at2"/>
<dbReference type="CDD" id="cd00093">
    <property type="entry name" value="HTH_XRE"/>
    <property type="match status" value="1"/>
</dbReference>
<dbReference type="AlphaFoldDB" id="A0A179CMA0"/>
<organism evidence="1 2">
    <name type="scientific">Ligilactobacillus aviarius</name>
    <dbReference type="NCBI Taxonomy" id="1606"/>
    <lineage>
        <taxon>Bacteria</taxon>
        <taxon>Bacillati</taxon>
        <taxon>Bacillota</taxon>
        <taxon>Bacilli</taxon>
        <taxon>Lactobacillales</taxon>
        <taxon>Lactobacillaceae</taxon>
        <taxon>Ligilactobacillus</taxon>
    </lineage>
</organism>
<dbReference type="PROSITE" id="PS50943">
    <property type="entry name" value="HTH_CROC1"/>
    <property type="match status" value="1"/>
</dbReference>
<proteinExistence type="predicted"/>
<dbReference type="InterPro" id="IPR010982">
    <property type="entry name" value="Lambda_DNA-bd_dom_sf"/>
</dbReference>
<name>A0A179CMA0_9LACO</name>
<dbReference type="InterPro" id="IPR001387">
    <property type="entry name" value="Cro/C1-type_HTH"/>
</dbReference>
<sequence length="119" mass="13386">MFERLKKTAKEKGYSLYELADKAGLGAGTIYSWKNKTPSIKKLSKVASILGVTTDYLLKGEENKVNIEPILNANQLYMKDKALSDRDRKIIQNILKGVLESTEGQERLKDRGYTGESDD</sequence>
<accession>A0A179CMA0</accession>
<dbReference type="Proteomes" id="UP000078520">
    <property type="component" value="Unassembled WGS sequence"/>
</dbReference>
<dbReference type="SMART" id="SM00530">
    <property type="entry name" value="HTH_XRE"/>
    <property type="match status" value="1"/>
</dbReference>
<dbReference type="Pfam" id="PF01381">
    <property type="entry name" value="HTH_3"/>
    <property type="match status" value="1"/>
</dbReference>
<dbReference type="EMBL" id="LVKI01000061">
    <property type="protein sequence ID" value="OAQ05993.1"/>
    <property type="molecule type" value="Genomic_DNA"/>
</dbReference>
<dbReference type="SUPFAM" id="SSF47413">
    <property type="entry name" value="lambda repressor-like DNA-binding domains"/>
    <property type="match status" value="1"/>
</dbReference>
<protein>
    <submittedName>
        <fullName evidence="1">Uncharacterized protein</fullName>
    </submittedName>
</protein>